<dbReference type="InterPro" id="IPR029208">
    <property type="entry name" value="COX14"/>
</dbReference>
<evidence type="ECO:0000313" key="8">
    <source>
        <dbReference type="EMBL" id="SBS97599.1"/>
    </source>
</evidence>
<evidence type="ECO:0000256" key="2">
    <source>
        <dbReference type="ARBA" id="ARBA00004167"/>
    </source>
</evidence>
<evidence type="ECO:0000313" key="9">
    <source>
        <dbReference type="Proteomes" id="UP000078546"/>
    </source>
</evidence>
<keyword evidence="3 7" id="KW-0812">Transmembrane</keyword>
<evidence type="ECO:0000256" key="6">
    <source>
        <dbReference type="SAM" id="MobiDB-lite"/>
    </source>
</evidence>
<comment type="subcellular location">
    <subcellularLocation>
        <location evidence="1">Membrane</location>
        <topology evidence="1">Multi-pass membrane protein</topology>
    </subcellularLocation>
    <subcellularLocation>
        <location evidence="2">Membrane</location>
        <topology evidence="2">Single-pass membrane protein</topology>
    </subcellularLocation>
</comment>
<feature type="transmembrane region" description="Helical" evidence="7">
    <location>
        <begin position="25"/>
        <end position="46"/>
    </location>
</feature>
<feature type="compositionally biased region" description="Basic and acidic residues" evidence="6">
    <location>
        <begin position="355"/>
        <end position="366"/>
    </location>
</feature>
<feature type="region of interest" description="Disordered" evidence="6">
    <location>
        <begin position="320"/>
        <end position="414"/>
    </location>
</feature>
<accession>A0A1A8X0B9</accession>
<feature type="transmembrane region" description="Helical" evidence="7">
    <location>
        <begin position="115"/>
        <end position="135"/>
    </location>
</feature>
<organism evidence="8 9">
    <name type="scientific">Plasmodium ovale curtisi</name>
    <dbReference type="NCBI Taxonomy" id="864141"/>
    <lineage>
        <taxon>Eukaryota</taxon>
        <taxon>Sar</taxon>
        <taxon>Alveolata</taxon>
        <taxon>Apicomplexa</taxon>
        <taxon>Aconoidasida</taxon>
        <taxon>Haemosporida</taxon>
        <taxon>Plasmodiidae</taxon>
        <taxon>Plasmodium</taxon>
        <taxon>Plasmodium (Plasmodium)</taxon>
    </lineage>
</organism>
<dbReference type="PANTHER" id="PTHR12483">
    <property type="entry name" value="SOLUTE CARRIER FAMILY 31 COPPER TRANSPORTERS"/>
    <property type="match status" value="1"/>
</dbReference>
<evidence type="ECO:0000256" key="4">
    <source>
        <dbReference type="ARBA" id="ARBA00022989"/>
    </source>
</evidence>
<keyword evidence="5 7" id="KW-0472">Membrane</keyword>
<feature type="transmembrane region" description="Helical" evidence="7">
    <location>
        <begin position="175"/>
        <end position="194"/>
    </location>
</feature>
<dbReference type="Pfam" id="PF14880">
    <property type="entry name" value="COX14"/>
    <property type="match status" value="1"/>
</dbReference>
<dbReference type="Proteomes" id="UP000078546">
    <property type="component" value="Unassembled WGS sequence"/>
</dbReference>
<proteinExistence type="predicted"/>
<dbReference type="PANTHER" id="PTHR12483:SF27">
    <property type="entry name" value="COPPER TRANSPORT PROTEIN CTR1"/>
    <property type="match status" value="1"/>
</dbReference>
<feature type="transmembrane region" description="Helical" evidence="7">
    <location>
        <begin position="230"/>
        <end position="248"/>
    </location>
</feature>
<protein>
    <submittedName>
        <fullName evidence="8">Copper transporter, putative</fullName>
    </submittedName>
</protein>
<keyword evidence="4 7" id="KW-1133">Transmembrane helix</keyword>
<evidence type="ECO:0000256" key="1">
    <source>
        <dbReference type="ARBA" id="ARBA00004141"/>
    </source>
</evidence>
<sequence>MGAKFEFFRFFKLNYYAFYVKKEKLYTFLHTTAAYSLVGLTVYLGYSFFHMWNDAVHYSYKHYIRKELASSLLNFDRWMKKLTDQPASQSLREDKGKEFHYRRRLDAKMGSQIHLSWWVHWSAALSFLLYHIHVVRSSCHHGNSKYGNPMPMYFTDDINIKFLFDYFEVKNKYEFIFCNILCVFLGFLSVYVKILKKRIFNTSENELEEKRLCVNIIPTYRNITYGLISFFNYTVDYLLMLIVMTFNVENKKGEKGRKDMEERKKRCSGEPGNNPSVVKIISCEYACTREVAATQSPVRQIEQAFGEALKRVFDMNILGGHMQGGSEKEDPEQLKNGAISKDKPRGAEVEDACTTEEKEHIADAKAKAQAAEPEAQAAEPGAQAAEPGAQVAKPEAQAAEPEALDAKTIEEKQKKRNSNIKLNTQILQSYIHRSYDKVSTVLIRTSKSFLKKGSINSSESGRNCEGSRNDDDSGGDLGNYPSSGEEKKREKKIKIMHLLKEYSSNTERFDEKFFEEYSEILFEIIMDDDKKDKKKKEYTLCEYKKCIKNKDISKCYEKLKELLDERSLLIKFIVHCKNLNNIYEENLQKITNSYYILTSENEQLNQNNITLKKHIDYLCNTKCTIHETKGETC</sequence>
<feature type="compositionally biased region" description="Low complexity" evidence="6">
    <location>
        <begin position="367"/>
        <end position="401"/>
    </location>
</feature>
<dbReference type="GO" id="GO:0005375">
    <property type="term" value="F:copper ion transmembrane transporter activity"/>
    <property type="evidence" value="ECO:0007669"/>
    <property type="project" value="InterPro"/>
</dbReference>
<feature type="compositionally biased region" description="Basic and acidic residues" evidence="6">
    <location>
        <begin position="404"/>
        <end position="413"/>
    </location>
</feature>
<evidence type="ECO:0000256" key="7">
    <source>
        <dbReference type="SAM" id="Phobius"/>
    </source>
</evidence>
<gene>
    <name evidence="8" type="ORF">POVCU1_039450</name>
</gene>
<feature type="region of interest" description="Disordered" evidence="6">
    <location>
        <begin position="453"/>
        <end position="488"/>
    </location>
</feature>
<evidence type="ECO:0000256" key="3">
    <source>
        <dbReference type="ARBA" id="ARBA00022692"/>
    </source>
</evidence>
<reference evidence="9" key="1">
    <citation type="submission" date="2016-05" db="EMBL/GenBank/DDBJ databases">
        <authorList>
            <person name="Naeem Raeece"/>
        </authorList>
    </citation>
    <scope>NUCLEOTIDE SEQUENCE [LARGE SCALE GENOMIC DNA]</scope>
</reference>
<name>A0A1A8X0B9_PLAOA</name>
<dbReference type="InterPro" id="IPR007274">
    <property type="entry name" value="Cop_transporter"/>
</dbReference>
<dbReference type="AlphaFoldDB" id="A0A1A8X0B9"/>
<dbReference type="GO" id="GO:0005886">
    <property type="term" value="C:plasma membrane"/>
    <property type="evidence" value="ECO:0007669"/>
    <property type="project" value="TreeGrafter"/>
</dbReference>
<dbReference type="EMBL" id="FLQV01000729">
    <property type="protein sequence ID" value="SBS97599.1"/>
    <property type="molecule type" value="Genomic_DNA"/>
</dbReference>
<evidence type="ECO:0000256" key="5">
    <source>
        <dbReference type="ARBA" id="ARBA00023136"/>
    </source>
</evidence>